<dbReference type="InterPro" id="IPR027291">
    <property type="entry name" value="Glyco_hydro_38_N_sf"/>
</dbReference>
<keyword evidence="7" id="KW-1185">Reference proteome</keyword>
<dbReference type="InterPro" id="IPR041147">
    <property type="entry name" value="GH38_C"/>
</dbReference>
<evidence type="ECO:0000313" key="7">
    <source>
        <dbReference type="Proteomes" id="UP001305702"/>
    </source>
</evidence>
<dbReference type="InterPro" id="IPR011682">
    <property type="entry name" value="Glyco_hydro_38_C"/>
</dbReference>
<feature type="domain" description="Glycoside hydrolase family 38 central" evidence="5">
    <location>
        <begin position="288"/>
        <end position="366"/>
    </location>
</feature>
<dbReference type="Pfam" id="PF07748">
    <property type="entry name" value="Glyco_hydro_38C"/>
    <property type="match status" value="1"/>
</dbReference>
<dbReference type="Gene3D" id="2.60.40.2220">
    <property type="match status" value="1"/>
</dbReference>
<dbReference type="Gene3D" id="3.20.110.10">
    <property type="entry name" value="Glycoside hydrolase 38, N terminal domain"/>
    <property type="match status" value="1"/>
</dbReference>
<dbReference type="GO" id="GO:0009313">
    <property type="term" value="P:oligosaccharide catabolic process"/>
    <property type="evidence" value="ECO:0007669"/>
    <property type="project" value="TreeGrafter"/>
</dbReference>
<proteinExistence type="inferred from homology"/>
<dbReference type="EMBL" id="CP130318">
    <property type="protein sequence ID" value="WNQ09105.1"/>
    <property type="molecule type" value="Genomic_DNA"/>
</dbReference>
<dbReference type="InterPro" id="IPR037094">
    <property type="entry name" value="Glyco_hydro_38_cen_sf"/>
</dbReference>
<dbReference type="PANTHER" id="PTHR46017">
    <property type="entry name" value="ALPHA-MANNOSIDASE 2C1"/>
    <property type="match status" value="1"/>
</dbReference>
<dbReference type="Pfam" id="PF09261">
    <property type="entry name" value="Alpha-mann_mid"/>
    <property type="match status" value="1"/>
</dbReference>
<evidence type="ECO:0000313" key="6">
    <source>
        <dbReference type="EMBL" id="WNQ09105.1"/>
    </source>
</evidence>
<evidence type="ECO:0000256" key="2">
    <source>
        <dbReference type="ARBA" id="ARBA00022723"/>
    </source>
</evidence>
<dbReference type="Pfam" id="PF01074">
    <property type="entry name" value="Glyco_hydro_38N"/>
    <property type="match status" value="1"/>
</dbReference>
<dbReference type="InterPro" id="IPR000602">
    <property type="entry name" value="Glyco_hydro_38_N"/>
</dbReference>
<dbReference type="Gene3D" id="1.20.1270.50">
    <property type="entry name" value="Glycoside hydrolase family 38, central domain"/>
    <property type="match status" value="1"/>
</dbReference>
<dbReference type="AlphaFoldDB" id="A0AA96L9D5"/>
<dbReference type="InterPro" id="IPR015341">
    <property type="entry name" value="Glyco_hydro_38_cen"/>
</dbReference>
<dbReference type="Proteomes" id="UP001305702">
    <property type="component" value="Chromosome"/>
</dbReference>
<evidence type="ECO:0000259" key="5">
    <source>
        <dbReference type="SMART" id="SM00872"/>
    </source>
</evidence>
<dbReference type="KEGG" id="paun:MJA45_15770"/>
<dbReference type="InterPro" id="IPR011013">
    <property type="entry name" value="Gal_mutarotase_sf_dom"/>
</dbReference>
<protein>
    <submittedName>
        <fullName evidence="6">Glycoside hydrolase family 38 C-terminal domain-containing protein</fullName>
    </submittedName>
</protein>
<evidence type="ECO:0000256" key="4">
    <source>
        <dbReference type="ARBA" id="ARBA00023295"/>
    </source>
</evidence>
<evidence type="ECO:0000256" key="3">
    <source>
        <dbReference type="ARBA" id="ARBA00022801"/>
    </source>
</evidence>
<dbReference type="RefSeq" id="WP_315602872.1">
    <property type="nucleotide sequence ID" value="NZ_CP130318.1"/>
</dbReference>
<dbReference type="GO" id="GO:0006013">
    <property type="term" value="P:mannose metabolic process"/>
    <property type="evidence" value="ECO:0007669"/>
    <property type="project" value="InterPro"/>
</dbReference>
<dbReference type="InterPro" id="IPR028995">
    <property type="entry name" value="Glyco_hydro_57/38_cen_sf"/>
</dbReference>
<organism evidence="6 7">
    <name type="scientific">Paenibacillus aurantius</name>
    <dbReference type="NCBI Taxonomy" id="2918900"/>
    <lineage>
        <taxon>Bacteria</taxon>
        <taxon>Bacillati</taxon>
        <taxon>Bacillota</taxon>
        <taxon>Bacilli</taxon>
        <taxon>Bacillales</taxon>
        <taxon>Paenibacillaceae</taxon>
        <taxon>Paenibacillus</taxon>
    </lineage>
</organism>
<sequence>MSQPYRVILYHHTHWDREWWATMQDFRIRLVELIDELLDSLEADPEFRCFLLDGQTIVLKDYLEIRPENQERLLGHIRSNRIQCGPWYILPDEFLVSAEAHIRNLWLGEKMAEKLGFTNQDIGYIPDTFGHISQMPQILQGFGIDNALLWRGTGGPAETFKQEFLWQAPDGSRVLTYWFPDGYYVVDFLHFDNPLKTYEETYGRVRRSLERFAARATTSNLLMPYGGDHRLTDKRMPRLIKQMNEDLNDYAQFEFGTTKAFMDAVKAAGPKLEVRHGELRGFGEDLPHVLPGVLSARLYLKQLNFHGQASLEKYAEPFSALAWRAGKRYESSLLWTSWELLIQNHPHDSICGCSIDQVHREMLPRFDQSKQIAEIVTEKSVQHLNARIDTSGLADGEEAVVVHNPLAWTRTDTACVWFLRSRGIHPRTYVLRDEEGREVPFQAEDAEGRVPMTDQWFYTNVRFTAQEVPPLGYRTYRLAVREKPQDDKMTYWNAIMPSAKFKGSERTTDLLIGAGVLENRFLKVEAQPDGSLKVTDKASGRVYEGLNVFEDGGDAGDTYNYAYPLNDMVLRSDRSARAHVSVVDSGYASATLRIDLDWELPRAITGDRLNRSADYVPFRVATYVTLASESKRIDVRTEWDNTVQDHRLRALFPLGSPAAVSHAESHFDVVERPVAIAETGHGWPETFVPQKPQQGFVSVNAVGKGLTVANKGLPEFEVLDDGHTTVALTLLRAVGWLSREDTLVRQGGAGPQSPTPDAQCPGRHAVEYSLIPHEGDWLEAKAYEQAYEYMTPFYGSVTGRHEGEKAWKEGFLSLEGDHTLLLSTCKKAERSDALVLRFWNTAKKETSARVRLTERPEEVRLVNLKEEPAPEGELELMDDGSFLLQAGGAQVITVQILFPKQAAAAGDIRQKGGE</sequence>
<dbReference type="GO" id="GO:0004559">
    <property type="term" value="F:alpha-mannosidase activity"/>
    <property type="evidence" value="ECO:0007669"/>
    <property type="project" value="InterPro"/>
</dbReference>
<dbReference type="GO" id="GO:0046872">
    <property type="term" value="F:metal ion binding"/>
    <property type="evidence" value="ECO:0007669"/>
    <property type="project" value="UniProtKB-KW"/>
</dbReference>
<reference evidence="6 7" key="1">
    <citation type="submission" date="2022-02" db="EMBL/GenBank/DDBJ databases">
        <title>Paenibacillus sp. MBLB1776 Whole Genome Shotgun Sequencing.</title>
        <authorList>
            <person name="Hwang C.Y."/>
            <person name="Cho E.-S."/>
            <person name="Seo M.-J."/>
        </authorList>
    </citation>
    <scope>NUCLEOTIDE SEQUENCE [LARGE SCALE GENOMIC DNA]</scope>
    <source>
        <strain evidence="6 7">MBLB1776</strain>
    </source>
</reference>
<dbReference type="Gene3D" id="2.60.40.1180">
    <property type="entry name" value="Golgi alpha-mannosidase II"/>
    <property type="match status" value="1"/>
</dbReference>
<dbReference type="PANTHER" id="PTHR46017:SF2">
    <property type="entry name" value="MANNOSYLGLYCERATE HYDROLASE"/>
    <property type="match status" value="1"/>
</dbReference>
<dbReference type="Gene3D" id="2.70.98.30">
    <property type="entry name" value="Golgi alpha-mannosidase II, domain 4"/>
    <property type="match status" value="1"/>
</dbReference>
<dbReference type="SMART" id="SM00872">
    <property type="entry name" value="Alpha-mann_mid"/>
    <property type="match status" value="1"/>
</dbReference>
<keyword evidence="4" id="KW-0326">Glycosidase</keyword>
<dbReference type="SUPFAM" id="SSF74650">
    <property type="entry name" value="Galactose mutarotase-like"/>
    <property type="match status" value="1"/>
</dbReference>
<dbReference type="SUPFAM" id="SSF88713">
    <property type="entry name" value="Glycoside hydrolase/deacetylase"/>
    <property type="match status" value="1"/>
</dbReference>
<dbReference type="GO" id="GO:0030246">
    <property type="term" value="F:carbohydrate binding"/>
    <property type="evidence" value="ECO:0007669"/>
    <property type="project" value="InterPro"/>
</dbReference>
<evidence type="ECO:0000256" key="1">
    <source>
        <dbReference type="ARBA" id="ARBA00009792"/>
    </source>
</evidence>
<keyword evidence="2" id="KW-0479">Metal-binding</keyword>
<accession>A0AA96L9D5</accession>
<dbReference type="InterPro" id="IPR013780">
    <property type="entry name" value="Glyco_hydro_b"/>
</dbReference>
<gene>
    <name evidence="6" type="ORF">MJA45_15770</name>
</gene>
<dbReference type="Pfam" id="PF17677">
    <property type="entry name" value="Glyco_hydro38C2"/>
    <property type="match status" value="1"/>
</dbReference>
<name>A0AA96L9D5_9BACL</name>
<keyword evidence="3 6" id="KW-0378">Hydrolase</keyword>
<comment type="similarity">
    <text evidence="1">Belongs to the glycosyl hydrolase 38 family.</text>
</comment>
<dbReference type="SUPFAM" id="SSF88688">
    <property type="entry name" value="Families 57/38 glycoside transferase middle domain"/>
    <property type="match status" value="1"/>
</dbReference>
<dbReference type="InterPro" id="IPR011330">
    <property type="entry name" value="Glyco_hydro/deAcase_b/a-brl"/>
</dbReference>